<protein>
    <submittedName>
        <fullName evidence="2">Uncharacterized protein</fullName>
    </submittedName>
</protein>
<keyword evidence="3" id="KW-1185">Reference proteome</keyword>
<feature type="compositionally biased region" description="Low complexity" evidence="1">
    <location>
        <begin position="453"/>
        <end position="466"/>
    </location>
</feature>
<accession>A0A428STY3</accession>
<evidence type="ECO:0000256" key="1">
    <source>
        <dbReference type="SAM" id="MobiDB-lite"/>
    </source>
</evidence>
<feature type="region of interest" description="Disordered" evidence="1">
    <location>
        <begin position="406"/>
        <end position="472"/>
    </location>
</feature>
<evidence type="ECO:0000313" key="3">
    <source>
        <dbReference type="Proteomes" id="UP000288429"/>
    </source>
</evidence>
<dbReference type="EMBL" id="NIZV01000356">
    <property type="protein sequence ID" value="RSL93140.1"/>
    <property type="molecule type" value="Genomic_DNA"/>
</dbReference>
<comment type="caution">
    <text evidence="2">The sequence shown here is derived from an EMBL/GenBank/DDBJ whole genome shotgun (WGS) entry which is preliminary data.</text>
</comment>
<feature type="region of interest" description="Disordered" evidence="1">
    <location>
        <begin position="66"/>
        <end position="211"/>
    </location>
</feature>
<feature type="compositionally biased region" description="Basic and acidic residues" evidence="1">
    <location>
        <begin position="170"/>
        <end position="184"/>
    </location>
</feature>
<evidence type="ECO:0000313" key="2">
    <source>
        <dbReference type="EMBL" id="RSL93140.1"/>
    </source>
</evidence>
<sequence length="535" mass="57747">MRKRGSTAIKKNYQFGKDCNTIAILLYYNKIHGFWDGSGHVPEGESLPDNTNEVIKDVMQRQVISEGELVIRPARERKQPTKTKPTKTKPTKAKPRKNTKPAPAPAPAPARTRNLRSLRSRKQQPENGPPMSSASPAPTQIMAAGSETGADDRDASIWDIPSTPSAEATIEVRGDDDMSGDERNIGTVDDRDEVDCHGGNDGGDNDDIGGGDIDNSSRLMGSGTLVPHCHRADLDSCPNDVTQSPPAADRDAEGELCGWRDEPLVPMGSWANDVMITSEPGNEPAPMDFTTMRADEVWMPSAMVDFGDAQDFVDASGFPSLLDYDFGDMGSDIDMNVDSTGWLDQFSVPPGTEIVPPIAESMQPIVEIMPAEGVSTESIPAEIMPPSLMDLSSAYQEAASCVAFSEHEDGRGNSGLPNTVTSAVTAPQPRAATPDAERRMHGAPQRATVQEGPPTVSPTSPGSTAPLPNPSVTVEKNWQQPIYVTRSQLLAVITQSLQKMNDHENTEWDSSSCKDVGWSMRDHHGFDTPIATPVY</sequence>
<feature type="compositionally biased region" description="Basic residues" evidence="1">
    <location>
        <begin position="80"/>
        <end position="99"/>
    </location>
</feature>
<proteinExistence type="predicted"/>
<reference evidence="2 3" key="1">
    <citation type="submission" date="2017-06" db="EMBL/GenBank/DDBJ databases">
        <title>Cmopartive genomic analysis of Ambrosia Fusariam Clade fungi.</title>
        <authorList>
            <person name="Stajich J.E."/>
            <person name="Carrillo J."/>
            <person name="Kijimoto T."/>
            <person name="Eskalen A."/>
            <person name="O'Donnell K."/>
            <person name="Kasson M."/>
        </authorList>
    </citation>
    <scope>NUCLEOTIDE SEQUENCE [LARGE SCALE GENOMIC DNA]</scope>
    <source>
        <strain evidence="2 3">NRRL 20438</strain>
    </source>
</reference>
<feature type="compositionally biased region" description="Basic residues" evidence="1">
    <location>
        <begin position="113"/>
        <end position="122"/>
    </location>
</feature>
<feature type="compositionally biased region" description="Polar residues" evidence="1">
    <location>
        <begin position="415"/>
        <end position="425"/>
    </location>
</feature>
<gene>
    <name evidence="2" type="ORF">CDV31_014855</name>
</gene>
<organism evidence="2 3">
    <name type="scientific">Fusarium ambrosium</name>
    <dbReference type="NCBI Taxonomy" id="131363"/>
    <lineage>
        <taxon>Eukaryota</taxon>
        <taxon>Fungi</taxon>
        <taxon>Dikarya</taxon>
        <taxon>Ascomycota</taxon>
        <taxon>Pezizomycotina</taxon>
        <taxon>Sordariomycetes</taxon>
        <taxon>Hypocreomycetidae</taxon>
        <taxon>Hypocreales</taxon>
        <taxon>Nectriaceae</taxon>
        <taxon>Fusarium</taxon>
        <taxon>Fusarium solani species complex</taxon>
    </lineage>
</organism>
<dbReference type="Proteomes" id="UP000288429">
    <property type="component" value="Unassembled WGS sequence"/>
</dbReference>
<dbReference type="AlphaFoldDB" id="A0A428STY3"/>
<name>A0A428STY3_9HYPO</name>